<name>A0ABY2KZ94_9LEPT</name>
<dbReference type="Proteomes" id="UP000297617">
    <property type="component" value="Unassembled WGS sequence"/>
</dbReference>
<comment type="caution">
    <text evidence="1">The sequence shown here is derived from an EMBL/GenBank/DDBJ whole genome shotgun (WGS) entry which is preliminary data.</text>
</comment>
<keyword evidence="2" id="KW-1185">Reference proteome</keyword>
<gene>
    <name evidence="1" type="ORF">EHQ10_18615</name>
</gene>
<evidence type="ECO:0000313" key="1">
    <source>
        <dbReference type="EMBL" id="TGK45918.1"/>
    </source>
</evidence>
<evidence type="ECO:0000313" key="2">
    <source>
        <dbReference type="Proteomes" id="UP000297617"/>
    </source>
</evidence>
<dbReference type="EMBL" id="RQFD01000019">
    <property type="protein sequence ID" value="TGK45918.1"/>
    <property type="molecule type" value="Genomic_DNA"/>
</dbReference>
<accession>A0ABY2KZ94</accession>
<protein>
    <submittedName>
        <fullName evidence="1">Uncharacterized protein</fullName>
    </submittedName>
</protein>
<dbReference type="RefSeq" id="WP_135754996.1">
    <property type="nucleotide sequence ID" value="NZ_RQFD01000019.1"/>
</dbReference>
<proteinExistence type="predicted"/>
<organism evidence="1 2">
    <name type="scientific">Leptospira bouyouniensis</name>
    <dbReference type="NCBI Taxonomy" id="2484911"/>
    <lineage>
        <taxon>Bacteria</taxon>
        <taxon>Pseudomonadati</taxon>
        <taxon>Spirochaetota</taxon>
        <taxon>Spirochaetia</taxon>
        <taxon>Leptospirales</taxon>
        <taxon>Leptospiraceae</taxon>
        <taxon>Leptospira</taxon>
    </lineage>
</organism>
<sequence>MKTITKREYNRLYELADDGDLNAREEINYPHGIIYQEIFDHGMSDDEELTFGIAIDPYDSQNIIEGWLPPDMVEECRIEIELTPTNRYCGWTSDITRQILSQKYYSVRELKRAIKEFYLDYKDSPYVHFNPKNIYYEFKYNLNDEREYFIYDTGIKLTSQLL</sequence>
<reference evidence="2" key="1">
    <citation type="journal article" date="2019" name="PLoS Negl. Trop. Dis.">
        <title>Revisiting the worldwide diversity of Leptospira species in the environment.</title>
        <authorList>
            <person name="Vincent A.T."/>
            <person name="Schiettekatte O."/>
            <person name="Bourhy P."/>
            <person name="Veyrier F.J."/>
            <person name="Picardeau M."/>
        </authorList>
    </citation>
    <scope>NUCLEOTIDE SEQUENCE [LARGE SCALE GENOMIC DNA]</scope>
    <source>
        <strain evidence="2">201800295</strain>
    </source>
</reference>